<sequence>MRDEMRAVVTSGGLQEACRFPGAVTCFGVDPRRVPPLSQDLVSYDWHRIQEEFHSTVQDILNSTLASREPLSEEDKEMLQRCLKNWQEETFNIAKPNISVNGQDLENYVPETEETEPFDELLVRRRQASTEEQLVWDKTLADRRRKAPKEVERVVEDLLMRQRAAIPAPMPLKPMAAPEIEDIPRWDDVVETHKETIASSSNLIKEEQTLMQRAQKAKKVAQTIASLPPQ</sequence>
<dbReference type="OrthoDB" id="2135762at2759"/>
<dbReference type="InterPro" id="IPR013950">
    <property type="entry name" value="Mis14/Nsl1"/>
</dbReference>
<reference evidence="1 2" key="1">
    <citation type="journal article" date="2019" name="Fungal Biol. Biotechnol.">
        <title>Draft genome sequence of fastidious pathogen Ceratobasidium theobromae, which causes vascular-streak dieback in Theobroma cacao.</title>
        <authorList>
            <person name="Ali S.S."/>
            <person name="Asman A."/>
            <person name="Shao J."/>
            <person name="Firmansyah A.P."/>
            <person name="Susilo A.W."/>
            <person name="Rosmana A."/>
            <person name="McMahon P."/>
            <person name="Junaid M."/>
            <person name="Guest D."/>
            <person name="Kheng T.Y."/>
            <person name="Meinhardt L.W."/>
            <person name="Bailey B.A."/>
        </authorList>
    </citation>
    <scope>NUCLEOTIDE SEQUENCE [LARGE SCALE GENOMIC DNA]</scope>
    <source>
        <strain evidence="1 2">CT2</strain>
    </source>
</reference>
<comment type="caution">
    <text evidence="1">The sequence shown here is derived from an EMBL/GenBank/DDBJ whole genome shotgun (WGS) entry which is preliminary data.</text>
</comment>
<proteinExistence type="predicted"/>
<dbReference type="GO" id="GO:0000776">
    <property type="term" value="C:kinetochore"/>
    <property type="evidence" value="ECO:0007669"/>
    <property type="project" value="InterPro"/>
</dbReference>
<keyword evidence="2" id="KW-1185">Reference proteome</keyword>
<dbReference type="Proteomes" id="UP000383932">
    <property type="component" value="Unassembled WGS sequence"/>
</dbReference>
<name>A0A5N5QXP2_9AGAM</name>
<protein>
    <submittedName>
        <fullName evidence="1">Uncharacterized protein</fullName>
    </submittedName>
</protein>
<dbReference type="GO" id="GO:0000070">
    <property type="term" value="P:mitotic sister chromatid segregation"/>
    <property type="evidence" value="ECO:0007669"/>
    <property type="project" value="InterPro"/>
</dbReference>
<accession>A0A5N5QXP2</accession>
<gene>
    <name evidence="1" type="ORF">CTheo_149</name>
</gene>
<dbReference type="Pfam" id="PF08641">
    <property type="entry name" value="Mis14"/>
    <property type="match status" value="1"/>
</dbReference>
<dbReference type="AlphaFoldDB" id="A0A5N5QXP2"/>
<organism evidence="1 2">
    <name type="scientific">Ceratobasidium theobromae</name>
    <dbReference type="NCBI Taxonomy" id="1582974"/>
    <lineage>
        <taxon>Eukaryota</taxon>
        <taxon>Fungi</taxon>
        <taxon>Dikarya</taxon>
        <taxon>Basidiomycota</taxon>
        <taxon>Agaricomycotina</taxon>
        <taxon>Agaricomycetes</taxon>
        <taxon>Cantharellales</taxon>
        <taxon>Ceratobasidiaceae</taxon>
        <taxon>Ceratobasidium</taxon>
    </lineage>
</organism>
<evidence type="ECO:0000313" key="2">
    <source>
        <dbReference type="Proteomes" id="UP000383932"/>
    </source>
</evidence>
<evidence type="ECO:0000313" key="1">
    <source>
        <dbReference type="EMBL" id="KAB5596512.1"/>
    </source>
</evidence>
<dbReference type="EMBL" id="SSOP01000001">
    <property type="protein sequence ID" value="KAB5596512.1"/>
    <property type="molecule type" value="Genomic_DNA"/>
</dbReference>